<reference evidence="5 6" key="1">
    <citation type="submission" date="2014-06" db="EMBL/GenBank/DDBJ databases">
        <authorList>
            <consortium name="DOE Joint Genome Institute"/>
            <person name="Kuo A."/>
            <person name="Kohler A."/>
            <person name="Nagy L.G."/>
            <person name="Floudas D."/>
            <person name="Copeland A."/>
            <person name="Barry K.W."/>
            <person name="Cichocki N."/>
            <person name="Veneault-Fourrey C."/>
            <person name="LaButti K."/>
            <person name="Lindquist E.A."/>
            <person name="Lipzen A."/>
            <person name="Lundell T."/>
            <person name="Morin E."/>
            <person name="Murat C."/>
            <person name="Sun H."/>
            <person name="Tunlid A."/>
            <person name="Henrissat B."/>
            <person name="Grigoriev I.V."/>
            <person name="Hibbett D.S."/>
            <person name="Martin F."/>
            <person name="Nordberg H.P."/>
            <person name="Cantor M.N."/>
            <person name="Hua S.X."/>
        </authorList>
    </citation>
    <scope>NUCLEOTIDE SEQUENCE [LARGE SCALE GENOMIC DNA]</scope>
    <source>
        <strain evidence="5 6">ATCC 200175</strain>
    </source>
</reference>
<keyword evidence="3" id="KW-0949">S-adenosyl-L-methionine</keyword>
<dbReference type="InterPro" id="IPR029063">
    <property type="entry name" value="SAM-dependent_MTases_sf"/>
</dbReference>
<keyword evidence="1" id="KW-0489">Methyltransferase</keyword>
<dbReference type="InterPro" id="IPR036388">
    <property type="entry name" value="WH-like_DNA-bd_sf"/>
</dbReference>
<dbReference type="Proteomes" id="UP000053647">
    <property type="component" value="Unassembled WGS sequence"/>
</dbReference>
<dbReference type="Pfam" id="PF00891">
    <property type="entry name" value="Methyltransf_2"/>
    <property type="match status" value="1"/>
</dbReference>
<dbReference type="SUPFAM" id="SSF53335">
    <property type="entry name" value="S-adenosyl-L-methionine-dependent methyltransferases"/>
    <property type="match status" value="1"/>
</dbReference>
<evidence type="ECO:0000313" key="5">
    <source>
        <dbReference type="EMBL" id="KIJ14462.1"/>
    </source>
</evidence>
<reference evidence="6" key="2">
    <citation type="submission" date="2015-01" db="EMBL/GenBank/DDBJ databases">
        <title>Evolutionary Origins and Diversification of the Mycorrhizal Mutualists.</title>
        <authorList>
            <consortium name="DOE Joint Genome Institute"/>
            <consortium name="Mycorrhizal Genomics Consortium"/>
            <person name="Kohler A."/>
            <person name="Kuo A."/>
            <person name="Nagy L.G."/>
            <person name="Floudas D."/>
            <person name="Copeland A."/>
            <person name="Barry K.W."/>
            <person name="Cichocki N."/>
            <person name="Veneault-Fourrey C."/>
            <person name="LaButti K."/>
            <person name="Lindquist E.A."/>
            <person name="Lipzen A."/>
            <person name="Lundell T."/>
            <person name="Morin E."/>
            <person name="Murat C."/>
            <person name="Riley R."/>
            <person name="Ohm R."/>
            <person name="Sun H."/>
            <person name="Tunlid A."/>
            <person name="Henrissat B."/>
            <person name="Grigoriev I.V."/>
            <person name="Hibbett D.S."/>
            <person name="Martin F."/>
        </authorList>
    </citation>
    <scope>NUCLEOTIDE SEQUENCE [LARGE SCALE GENOMIC DNA]</scope>
    <source>
        <strain evidence="6">ATCC 200175</strain>
    </source>
</reference>
<dbReference type="GO" id="GO:0032259">
    <property type="term" value="P:methylation"/>
    <property type="evidence" value="ECO:0007669"/>
    <property type="project" value="UniProtKB-KW"/>
</dbReference>
<dbReference type="AlphaFoldDB" id="A0A0C9U4T0"/>
<dbReference type="CDD" id="cd02440">
    <property type="entry name" value="AdoMet_MTases"/>
    <property type="match status" value="1"/>
</dbReference>
<dbReference type="Gene3D" id="3.40.50.150">
    <property type="entry name" value="Vaccinia Virus protein VP39"/>
    <property type="match status" value="1"/>
</dbReference>
<feature type="domain" description="O-methyltransferase C-terminal" evidence="4">
    <location>
        <begin position="207"/>
        <end position="425"/>
    </location>
</feature>
<dbReference type="InterPro" id="IPR001077">
    <property type="entry name" value="COMT_C"/>
</dbReference>
<organism evidence="5 6">
    <name type="scientific">Paxillus involutus ATCC 200175</name>
    <dbReference type="NCBI Taxonomy" id="664439"/>
    <lineage>
        <taxon>Eukaryota</taxon>
        <taxon>Fungi</taxon>
        <taxon>Dikarya</taxon>
        <taxon>Basidiomycota</taxon>
        <taxon>Agaricomycotina</taxon>
        <taxon>Agaricomycetes</taxon>
        <taxon>Agaricomycetidae</taxon>
        <taxon>Boletales</taxon>
        <taxon>Paxilineae</taxon>
        <taxon>Paxillaceae</taxon>
        <taxon>Paxillus</taxon>
    </lineage>
</organism>
<proteinExistence type="predicted"/>
<dbReference type="InterPro" id="IPR036390">
    <property type="entry name" value="WH_DNA-bd_sf"/>
</dbReference>
<keyword evidence="6" id="KW-1185">Reference proteome</keyword>
<dbReference type="PANTHER" id="PTHR43712">
    <property type="entry name" value="PUTATIVE (AFU_ORTHOLOGUE AFUA_4G14580)-RELATED"/>
    <property type="match status" value="1"/>
</dbReference>
<keyword evidence="2" id="KW-0808">Transferase</keyword>
<dbReference type="OrthoDB" id="2410195at2759"/>
<accession>A0A0C9U4T0</accession>
<protein>
    <recommendedName>
        <fullName evidence="4">O-methyltransferase C-terminal domain-containing protein</fullName>
    </recommendedName>
</protein>
<sequence>MSGEAQLEALLEIIATSARQAIAEYKKHGNGVDVPTIQSVEFHPLDFKEDTVALKRAVRSLEGACQQLCASLAPPQHTVVNFTHTYDWACTGVALRGRVADVLGDHPKGLHVEQLASIIGVEKGKLGRILRSLATKGCFTEVDDNVFANNRLSLILKSTSNVGCLAKIYAQDTSQGACVLYETMTEPDYAWSHESDKAPMIYALRKQGIKGNFFDWMKADDERRENYHRAMIGAGDLMGSLSVLHHYPWIEVKTICDVGASVGTFSVPLSKTFPHLKITDQDLPEVLVQAKQVWAKEAPEAVEENRIEFVPLNFLEESPVKGKDIYYLRNILHDWPDVEAAVILRNVRDAMGPHSRLLIHDYVMASACRKTQEAVSGTDIAPEPMLPNFGAGNSRMYNQDLSMWFVHNGKERTVKDLVALGSATGLRLVEVYDLVESSVVEFRLL</sequence>
<dbReference type="PROSITE" id="PS51683">
    <property type="entry name" value="SAM_OMT_II"/>
    <property type="match status" value="1"/>
</dbReference>
<evidence type="ECO:0000313" key="6">
    <source>
        <dbReference type="Proteomes" id="UP000053647"/>
    </source>
</evidence>
<dbReference type="GO" id="GO:0008171">
    <property type="term" value="F:O-methyltransferase activity"/>
    <property type="evidence" value="ECO:0007669"/>
    <property type="project" value="InterPro"/>
</dbReference>
<dbReference type="SUPFAM" id="SSF46785">
    <property type="entry name" value="Winged helix' DNA-binding domain"/>
    <property type="match status" value="1"/>
</dbReference>
<name>A0A0C9U4T0_PAXIN</name>
<dbReference type="HOGENOM" id="CLU_005533_0_1_1"/>
<gene>
    <name evidence="5" type="ORF">PAXINDRAFT_79227</name>
</gene>
<dbReference type="InterPro" id="IPR016461">
    <property type="entry name" value="COMT-like"/>
</dbReference>
<evidence type="ECO:0000256" key="1">
    <source>
        <dbReference type="ARBA" id="ARBA00022603"/>
    </source>
</evidence>
<dbReference type="Gene3D" id="1.10.10.10">
    <property type="entry name" value="Winged helix-like DNA-binding domain superfamily/Winged helix DNA-binding domain"/>
    <property type="match status" value="1"/>
</dbReference>
<evidence type="ECO:0000256" key="2">
    <source>
        <dbReference type="ARBA" id="ARBA00022679"/>
    </source>
</evidence>
<evidence type="ECO:0000259" key="4">
    <source>
        <dbReference type="Pfam" id="PF00891"/>
    </source>
</evidence>
<dbReference type="PANTHER" id="PTHR43712:SF2">
    <property type="entry name" value="O-METHYLTRANSFERASE CICE"/>
    <property type="match status" value="1"/>
</dbReference>
<evidence type="ECO:0000256" key="3">
    <source>
        <dbReference type="ARBA" id="ARBA00022691"/>
    </source>
</evidence>
<dbReference type="EMBL" id="KN819343">
    <property type="protein sequence ID" value="KIJ14462.1"/>
    <property type="molecule type" value="Genomic_DNA"/>
</dbReference>